<evidence type="ECO:0000313" key="4">
    <source>
        <dbReference type="Proteomes" id="UP000887574"/>
    </source>
</evidence>
<organism evidence="4 5">
    <name type="scientific">Ditylenchus dipsaci</name>
    <dbReference type="NCBI Taxonomy" id="166011"/>
    <lineage>
        <taxon>Eukaryota</taxon>
        <taxon>Metazoa</taxon>
        <taxon>Ecdysozoa</taxon>
        <taxon>Nematoda</taxon>
        <taxon>Chromadorea</taxon>
        <taxon>Rhabditida</taxon>
        <taxon>Tylenchina</taxon>
        <taxon>Tylenchomorpha</taxon>
        <taxon>Sphaerularioidea</taxon>
        <taxon>Anguinidae</taxon>
        <taxon>Anguininae</taxon>
        <taxon>Ditylenchus</taxon>
    </lineage>
</organism>
<dbReference type="SMART" id="SM00194">
    <property type="entry name" value="PTPc"/>
    <property type="match status" value="1"/>
</dbReference>
<evidence type="ECO:0000259" key="2">
    <source>
        <dbReference type="PROSITE" id="PS50055"/>
    </source>
</evidence>
<dbReference type="PANTHER" id="PTHR19134">
    <property type="entry name" value="RECEPTOR-TYPE TYROSINE-PROTEIN PHOSPHATASE"/>
    <property type="match status" value="1"/>
</dbReference>
<dbReference type="PROSITE" id="PS50055">
    <property type="entry name" value="TYR_PHOSPHATASE_PTP"/>
    <property type="match status" value="1"/>
</dbReference>
<dbReference type="InterPro" id="IPR003595">
    <property type="entry name" value="Tyr_Pase_cat"/>
</dbReference>
<name>A0A915D844_9BILA</name>
<evidence type="ECO:0000313" key="5">
    <source>
        <dbReference type="WBParaSite" id="jg16737.1"/>
    </source>
</evidence>
<dbReference type="SUPFAM" id="SSF52799">
    <property type="entry name" value="(Phosphotyrosine protein) phosphatases II"/>
    <property type="match status" value="1"/>
</dbReference>
<sequence length="411" mass="47424">MPLTRQNYILTQGPLQTTADDFWQMVYEQNTQVVIMLSKVVEKNYIKCHSYFPSKEEPKTRLDLFECEWLGEEVKQHYICRQIRLSPLKSSSTLSTAGTALQDSSTPDQTINKPENAYNQGKSRIIQHLQFVTWPDFGVPQHTDHFLEFLEHVRRINRTNSSAQIVTSQNHILESREDKSPATDDNVQPPIVCHCSAGIGRTGTYVIVDTILTILEQRRNGNIDGQELPTPTTTVNLVENEIESAPNNISEPEDHQKLAETQVENESNKEATLKEPEDSETKSKRKKIKQKGEPTAELKHAPRELEPLDDIVSDMVVFIRKHRMGLIQTPSQLRFCWKAIVDWIKKEEQREAQESLFLETEKKKSRNSEPTSSSSIVDTKNNSNTSLEFRKEKVRQMRQRLRDVEKRVMRV</sequence>
<dbReference type="PRINTS" id="PR00700">
    <property type="entry name" value="PRTYPHPHTASE"/>
</dbReference>
<accession>A0A915D844</accession>
<reference evidence="5" key="1">
    <citation type="submission" date="2022-11" db="UniProtKB">
        <authorList>
            <consortium name="WormBaseParasite"/>
        </authorList>
    </citation>
    <scope>IDENTIFICATION</scope>
</reference>
<dbReference type="Proteomes" id="UP000887574">
    <property type="component" value="Unplaced"/>
</dbReference>
<feature type="region of interest" description="Disordered" evidence="1">
    <location>
        <begin position="359"/>
        <end position="394"/>
    </location>
</feature>
<keyword evidence="4" id="KW-1185">Reference proteome</keyword>
<dbReference type="InterPro" id="IPR050348">
    <property type="entry name" value="Protein-Tyr_Phosphatase"/>
</dbReference>
<evidence type="ECO:0000259" key="3">
    <source>
        <dbReference type="PROSITE" id="PS50056"/>
    </source>
</evidence>
<dbReference type="PROSITE" id="PS50056">
    <property type="entry name" value="TYR_PHOSPHATASE_2"/>
    <property type="match status" value="1"/>
</dbReference>
<dbReference type="Gene3D" id="3.90.190.10">
    <property type="entry name" value="Protein tyrosine phosphatase superfamily"/>
    <property type="match status" value="1"/>
</dbReference>
<dbReference type="InterPro" id="IPR029021">
    <property type="entry name" value="Prot-tyrosine_phosphatase-like"/>
</dbReference>
<dbReference type="PANTHER" id="PTHR19134:SF449">
    <property type="entry name" value="TYROSINE-PROTEIN PHOSPHATASE 1"/>
    <property type="match status" value="1"/>
</dbReference>
<feature type="compositionally biased region" description="Basic and acidic residues" evidence="1">
    <location>
        <begin position="266"/>
        <end position="282"/>
    </location>
</feature>
<feature type="region of interest" description="Disordered" evidence="1">
    <location>
        <begin position="244"/>
        <end position="302"/>
    </location>
</feature>
<protein>
    <submittedName>
        <fullName evidence="5">Uncharacterized protein</fullName>
    </submittedName>
</protein>
<proteinExistence type="predicted"/>
<dbReference type="GO" id="GO:0004725">
    <property type="term" value="F:protein tyrosine phosphatase activity"/>
    <property type="evidence" value="ECO:0007669"/>
    <property type="project" value="InterPro"/>
</dbReference>
<dbReference type="WBParaSite" id="jg16737.1">
    <property type="protein sequence ID" value="jg16737.1"/>
    <property type="gene ID" value="jg16737"/>
</dbReference>
<feature type="compositionally biased region" description="Basic and acidic residues" evidence="1">
    <location>
        <begin position="290"/>
        <end position="302"/>
    </location>
</feature>
<dbReference type="Pfam" id="PF00102">
    <property type="entry name" value="Y_phosphatase"/>
    <property type="match status" value="1"/>
</dbReference>
<dbReference type="InterPro" id="IPR000387">
    <property type="entry name" value="Tyr_Pase_dom"/>
</dbReference>
<feature type="compositionally biased region" description="Polar residues" evidence="1">
    <location>
        <begin position="368"/>
        <end position="387"/>
    </location>
</feature>
<dbReference type="InterPro" id="IPR000242">
    <property type="entry name" value="PTP_cat"/>
</dbReference>
<dbReference type="SMART" id="SM00404">
    <property type="entry name" value="PTPc_motif"/>
    <property type="match status" value="1"/>
</dbReference>
<feature type="domain" description="Tyrosine-protein phosphatase" evidence="2">
    <location>
        <begin position="1"/>
        <end position="343"/>
    </location>
</feature>
<dbReference type="AlphaFoldDB" id="A0A915D844"/>
<evidence type="ECO:0000256" key="1">
    <source>
        <dbReference type="SAM" id="MobiDB-lite"/>
    </source>
</evidence>
<feature type="domain" description="Tyrosine specific protein phosphatases" evidence="3">
    <location>
        <begin position="147"/>
        <end position="224"/>
    </location>
</feature>